<protein>
    <submittedName>
        <fullName evidence="1">Uncharacterized protein</fullName>
    </submittedName>
</protein>
<evidence type="ECO:0000313" key="1">
    <source>
        <dbReference type="EMBL" id="QHT05229.1"/>
    </source>
</evidence>
<dbReference type="AlphaFoldDB" id="A0A6C0CNE8"/>
<reference evidence="1" key="1">
    <citation type="journal article" date="2020" name="Nature">
        <title>Giant virus diversity and host interactions through global metagenomics.</title>
        <authorList>
            <person name="Schulz F."/>
            <person name="Roux S."/>
            <person name="Paez-Espino D."/>
            <person name="Jungbluth S."/>
            <person name="Walsh D.A."/>
            <person name="Denef V.J."/>
            <person name="McMahon K.D."/>
            <person name="Konstantinidis K.T."/>
            <person name="Eloe-Fadrosh E.A."/>
            <person name="Kyrpides N.C."/>
            <person name="Woyke T."/>
        </authorList>
    </citation>
    <scope>NUCLEOTIDE SEQUENCE</scope>
    <source>
        <strain evidence="1">GVMAG-M-3300021375-17</strain>
    </source>
</reference>
<proteinExistence type="predicted"/>
<accession>A0A6C0CNE8</accession>
<organism evidence="1">
    <name type="scientific">viral metagenome</name>
    <dbReference type="NCBI Taxonomy" id="1070528"/>
    <lineage>
        <taxon>unclassified sequences</taxon>
        <taxon>metagenomes</taxon>
        <taxon>organismal metagenomes</taxon>
    </lineage>
</organism>
<name>A0A6C0CNE8_9ZZZZ</name>
<sequence>MNQQERLDLKKLMKHNDYEDNTEGIRKLKHSDLIMTDIMKLEDLKKELKIVKSEDFEKFNFICKEKCSFLYNSYTDIYNRCIKDELDLGLMTQALVTLKKIENNEIDQQEGSVIMGKVLHRVFVESALKRQEHLESENKVENVPKNEGKSMSWKEYKMSVQK</sequence>
<dbReference type="EMBL" id="MN739451">
    <property type="protein sequence ID" value="QHT05229.1"/>
    <property type="molecule type" value="Genomic_DNA"/>
</dbReference>